<evidence type="ECO:0000313" key="9">
    <source>
        <dbReference type="EMBL" id="VFK75027.1"/>
    </source>
</evidence>
<keyword evidence="5 7" id="KW-0418">Kinase</keyword>
<evidence type="ECO:0000256" key="6">
    <source>
        <dbReference type="NCBIfam" id="TIGR00152"/>
    </source>
</evidence>
<feature type="binding site" evidence="5">
    <location>
        <begin position="15"/>
        <end position="20"/>
    </location>
    <ligand>
        <name>ATP</name>
        <dbReference type="ChEBI" id="CHEBI:30616"/>
    </ligand>
</feature>
<proteinExistence type="inferred from homology"/>
<dbReference type="GO" id="GO:0015937">
    <property type="term" value="P:coenzyme A biosynthetic process"/>
    <property type="evidence" value="ECO:0007669"/>
    <property type="project" value="UniProtKB-UniRule"/>
</dbReference>
<organism evidence="7">
    <name type="scientific">Candidatus Kentrum sp. MB</name>
    <dbReference type="NCBI Taxonomy" id="2138164"/>
    <lineage>
        <taxon>Bacteria</taxon>
        <taxon>Pseudomonadati</taxon>
        <taxon>Pseudomonadota</taxon>
        <taxon>Gammaproteobacteria</taxon>
        <taxon>Candidatus Kentrum</taxon>
    </lineage>
</organism>
<evidence type="ECO:0000256" key="4">
    <source>
        <dbReference type="ARBA" id="ARBA00022993"/>
    </source>
</evidence>
<dbReference type="EC" id="2.7.1.24" evidence="5 6"/>
<comment type="similarity">
    <text evidence="1 5">Belongs to the CoaE family.</text>
</comment>
<comment type="catalytic activity">
    <reaction evidence="5">
        <text>3'-dephospho-CoA + ATP = ADP + CoA + H(+)</text>
        <dbReference type="Rhea" id="RHEA:18245"/>
        <dbReference type="ChEBI" id="CHEBI:15378"/>
        <dbReference type="ChEBI" id="CHEBI:30616"/>
        <dbReference type="ChEBI" id="CHEBI:57287"/>
        <dbReference type="ChEBI" id="CHEBI:57328"/>
        <dbReference type="ChEBI" id="CHEBI:456216"/>
        <dbReference type="EC" id="2.7.1.24"/>
    </reaction>
</comment>
<comment type="pathway">
    <text evidence="5">Cofactor biosynthesis; coenzyme A biosynthesis; CoA from (R)-pantothenate: step 5/5.</text>
</comment>
<evidence type="ECO:0000256" key="1">
    <source>
        <dbReference type="ARBA" id="ARBA00009018"/>
    </source>
</evidence>
<dbReference type="PANTHER" id="PTHR10695">
    <property type="entry name" value="DEPHOSPHO-COA KINASE-RELATED"/>
    <property type="match status" value="1"/>
</dbReference>
<evidence type="ECO:0000256" key="3">
    <source>
        <dbReference type="ARBA" id="ARBA00022840"/>
    </source>
</evidence>
<evidence type="ECO:0000256" key="2">
    <source>
        <dbReference type="ARBA" id="ARBA00022741"/>
    </source>
</evidence>
<protein>
    <recommendedName>
        <fullName evidence="5 6">Dephospho-CoA kinase</fullName>
        <ecNumber evidence="5 6">2.7.1.24</ecNumber>
    </recommendedName>
    <alternativeName>
        <fullName evidence="5">Dephosphocoenzyme A kinase</fullName>
    </alternativeName>
</protein>
<dbReference type="EMBL" id="CAADFO010000010">
    <property type="protein sequence ID" value="VFK24916.1"/>
    <property type="molecule type" value="Genomic_DNA"/>
</dbReference>
<keyword evidence="4 5" id="KW-0173">Coenzyme A biosynthesis</keyword>
<dbReference type="UniPathway" id="UPA00241">
    <property type="reaction ID" value="UER00356"/>
</dbReference>
<dbReference type="GO" id="GO:0005737">
    <property type="term" value="C:cytoplasm"/>
    <property type="evidence" value="ECO:0007669"/>
    <property type="project" value="UniProtKB-SubCell"/>
</dbReference>
<gene>
    <name evidence="5" type="primary">coaE</name>
    <name evidence="7" type="ORF">BECKMB1821G_GA0114241_101039</name>
    <name evidence="9" type="ORF">BECKMB1821H_GA0114242_101423</name>
    <name evidence="8" type="ORF">BECKMB1821I_GA0114274_101323</name>
</gene>
<dbReference type="PROSITE" id="PS51219">
    <property type="entry name" value="DPCK"/>
    <property type="match status" value="1"/>
</dbReference>
<evidence type="ECO:0000256" key="5">
    <source>
        <dbReference type="HAMAP-Rule" id="MF_00376"/>
    </source>
</evidence>
<dbReference type="EMBL" id="CAADGH010000014">
    <property type="protein sequence ID" value="VFK75027.1"/>
    <property type="molecule type" value="Genomic_DNA"/>
</dbReference>
<dbReference type="SUPFAM" id="SSF52540">
    <property type="entry name" value="P-loop containing nucleoside triphosphate hydrolases"/>
    <property type="match status" value="1"/>
</dbReference>
<keyword evidence="5" id="KW-0808">Transferase</keyword>
<dbReference type="GO" id="GO:0004140">
    <property type="term" value="F:dephospho-CoA kinase activity"/>
    <property type="evidence" value="ECO:0007669"/>
    <property type="project" value="UniProtKB-UniRule"/>
</dbReference>
<dbReference type="InterPro" id="IPR001977">
    <property type="entry name" value="Depp_CoAkinase"/>
</dbReference>
<dbReference type="Gene3D" id="3.40.50.300">
    <property type="entry name" value="P-loop containing nucleotide triphosphate hydrolases"/>
    <property type="match status" value="1"/>
</dbReference>
<reference evidence="7" key="1">
    <citation type="submission" date="2019-02" db="EMBL/GenBank/DDBJ databases">
        <authorList>
            <person name="Gruber-Vodicka R. H."/>
            <person name="Seah K. B. B."/>
        </authorList>
    </citation>
    <scope>NUCLEOTIDE SEQUENCE</scope>
    <source>
        <strain evidence="7">BECK_BZ197</strain>
        <strain evidence="9">BECK_BZ198</strain>
        <strain evidence="8">BECK_BZ199</strain>
    </source>
</reference>
<dbReference type="GO" id="GO:0005524">
    <property type="term" value="F:ATP binding"/>
    <property type="evidence" value="ECO:0007669"/>
    <property type="project" value="UniProtKB-UniRule"/>
</dbReference>
<dbReference type="Pfam" id="PF01121">
    <property type="entry name" value="CoaE"/>
    <property type="match status" value="2"/>
</dbReference>
<keyword evidence="3 5" id="KW-0067">ATP-binding</keyword>
<keyword evidence="2 5" id="KW-0547">Nucleotide-binding</keyword>
<sequence length="233" mass="25447">MNTSRLTIALTGGIASGKTTVARILTEQGVPVIDADEVARELVEPGQPALTEIVSAFGTNVLDAEGRLDRAALRHRVFSVAQKRQRLEAILHPRITREMRRQTDAAVGPYCVLAIPLLVESSRSTAFAAEISAGVEASGIQDKADLAIKSVWRVARILVVDAEVAQQIRRACQRDGASKAAIQTIIRAQASREARLAVANDVITNNRDFAHLRQQTMMLHQRYLEMTGDYGKP</sequence>
<dbReference type="PANTHER" id="PTHR10695:SF46">
    <property type="entry name" value="BIFUNCTIONAL COENZYME A SYNTHASE-RELATED"/>
    <property type="match status" value="1"/>
</dbReference>
<evidence type="ECO:0000313" key="8">
    <source>
        <dbReference type="EMBL" id="VFK30039.1"/>
    </source>
</evidence>
<dbReference type="InterPro" id="IPR027417">
    <property type="entry name" value="P-loop_NTPase"/>
</dbReference>
<dbReference type="CDD" id="cd02022">
    <property type="entry name" value="DPCK"/>
    <property type="match status" value="1"/>
</dbReference>
<dbReference type="HAMAP" id="MF_00376">
    <property type="entry name" value="Dephospho_CoA_kinase"/>
    <property type="match status" value="1"/>
</dbReference>
<comment type="function">
    <text evidence="5">Catalyzes the phosphorylation of the 3'-hydroxyl group of dephosphocoenzyme A to form coenzyme A.</text>
</comment>
<name>A0A450X6L0_9GAMM</name>
<evidence type="ECO:0000313" key="7">
    <source>
        <dbReference type="EMBL" id="VFK24916.1"/>
    </source>
</evidence>
<dbReference type="AlphaFoldDB" id="A0A450X6L0"/>
<accession>A0A450X6L0</accession>
<dbReference type="EMBL" id="CAADFQ010000013">
    <property type="protein sequence ID" value="VFK30039.1"/>
    <property type="molecule type" value="Genomic_DNA"/>
</dbReference>
<comment type="subcellular location">
    <subcellularLocation>
        <location evidence="5">Cytoplasm</location>
    </subcellularLocation>
</comment>
<keyword evidence="5" id="KW-0963">Cytoplasm</keyword>
<dbReference type="NCBIfam" id="TIGR00152">
    <property type="entry name" value="dephospho-CoA kinase"/>
    <property type="match status" value="1"/>
</dbReference>